<dbReference type="InterPro" id="IPR002018">
    <property type="entry name" value="CarbesteraseB"/>
</dbReference>
<name>A0A0N5A4D3_PARTI</name>
<dbReference type="GO" id="GO:0003990">
    <property type="term" value="F:acetylcholinesterase activity"/>
    <property type="evidence" value="ECO:0007669"/>
    <property type="project" value="TreeGrafter"/>
</dbReference>
<dbReference type="Proteomes" id="UP000038045">
    <property type="component" value="Unplaced"/>
</dbReference>
<evidence type="ECO:0000256" key="1">
    <source>
        <dbReference type="ARBA" id="ARBA00005964"/>
    </source>
</evidence>
<evidence type="ECO:0000313" key="6">
    <source>
        <dbReference type="WBParaSite" id="PTRK_0001648900.1"/>
    </source>
</evidence>
<organism evidence="5 6">
    <name type="scientific">Parastrongyloides trichosuri</name>
    <name type="common">Possum-specific nematode worm</name>
    <dbReference type="NCBI Taxonomy" id="131310"/>
    <lineage>
        <taxon>Eukaryota</taxon>
        <taxon>Metazoa</taxon>
        <taxon>Ecdysozoa</taxon>
        <taxon>Nematoda</taxon>
        <taxon>Chromadorea</taxon>
        <taxon>Rhabditida</taxon>
        <taxon>Tylenchina</taxon>
        <taxon>Panagrolaimomorpha</taxon>
        <taxon>Strongyloidoidea</taxon>
        <taxon>Strongyloididae</taxon>
        <taxon>Parastrongyloides</taxon>
    </lineage>
</organism>
<evidence type="ECO:0000256" key="3">
    <source>
        <dbReference type="ARBA" id="ARBA00022801"/>
    </source>
</evidence>
<dbReference type="SUPFAM" id="SSF53474">
    <property type="entry name" value="alpha/beta-Hydrolases"/>
    <property type="match status" value="1"/>
</dbReference>
<dbReference type="GO" id="GO:0019695">
    <property type="term" value="P:choline metabolic process"/>
    <property type="evidence" value="ECO:0007669"/>
    <property type="project" value="TreeGrafter"/>
</dbReference>
<dbReference type="InterPro" id="IPR050654">
    <property type="entry name" value="AChE-related_enzymes"/>
</dbReference>
<keyword evidence="2" id="KW-0719">Serine esterase</keyword>
<keyword evidence="5" id="KW-1185">Reference proteome</keyword>
<dbReference type="AlphaFoldDB" id="A0A0N5A4D3"/>
<feature type="domain" description="Carboxylesterase type B" evidence="4">
    <location>
        <begin position="6"/>
        <end position="132"/>
    </location>
</feature>
<dbReference type="GO" id="GO:0006581">
    <property type="term" value="P:acetylcholine catabolic process"/>
    <property type="evidence" value="ECO:0007669"/>
    <property type="project" value="TreeGrafter"/>
</dbReference>
<dbReference type="GO" id="GO:0005886">
    <property type="term" value="C:plasma membrane"/>
    <property type="evidence" value="ECO:0007669"/>
    <property type="project" value="TreeGrafter"/>
</dbReference>
<evidence type="ECO:0000256" key="2">
    <source>
        <dbReference type="ARBA" id="ARBA00022487"/>
    </source>
</evidence>
<accession>A0A0N5A4D3</accession>
<evidence type="ECO:0000259" key="4">
    <source>
        <dbReference type="Pfam" id="PF00135"/>
    </source>
</evidence>
<dbReference type="GO" id="GO:0005615">
    <property type="term" value="C:extracellular space"/>
    <property type="evidence" value="ECO:0007669"/>
    <property type="project" value="TreeGrafter"/>
</dbReference>
<protein>
    <submittedName>
        <fullName evidence="6">COesterase domain-containing protein</fullName>
    </submittedName>
</protein>
<proteinExistence type="inferred from homology"/>
<dbReference type="WBParaSite" id="PTRK_0001648900.1">
    <property type="protein sequence ID" value="PTRK_0001648900.1"/>
    <property type="gene ID" value="PTRK_0001648900"/>
</dbReference>
<reference evidence="6" key="1">
    <citation type="submission" date="2017-02" db="UniProtKB">
        <authorList>
            <consortium name="WormBaseParasite"/>
        </authorList>
    </citation>
    <scope>IDENTIFICATION</scope>
</reference>
<comment type="similarity">
    <text evidence="1">Belongs to the type-B carboxylesterase/lipase family.</text>
</comment>
<evidence type="ECO:0000313" key="5">
    <source>
        <dbReference type="Proteomes" id="UP000038045"/>
    </source>
</evidence>
<dbReference type="InterPro" id="IPR029058">
    <property type="entry name" value="AB_hydrolase_fold"/>
</dbReference>
<dbReference type="PANTHER" id="PTHR43918:SF4">
    <property type="entry name" value="CARBOXYLIC ESTER HYDROLASE"/>
    <property type="match status" value="1"/>
</dbReference>
<dbReference type="PANTHER" id="PTHR43918">
    <property type="entry name" value="ACETYLCHOLINESTERASE"/>
    <property type="match status" value="1"/>
</dbReference>
<dbReference type="Pfam" id="PF00135">
    <property type="entry name" value="COesterase"/>
    <property type="match status" value="1"/>
</dbReference>
<sequence length="179" mass="20779">MKNIYNSSSDEIYKQDVINALTDVSYRCHMVEFARKVNIKTNGYIYGYYFNASSSYNKWPQWMVSTHGDELDYAFGLPFRYSANYTKNLEQEKILSENVMNMIKNFTVSEGSSLGWMDFVDKSRKGISINADFYQDRKISLIDDMETDKCRKILQYLPKYLSANEPSTTKSNSRSTLTG</sequence>
<dbReference type="Gene3D" id="3.40.50.1820">
    <property type="entry name" value="alpha/beta hydrolase"/>
    <property type="match status" value="1"/>
</dbReference>
<keyword evidence="3" id="KW-0378">Hydrolase</keyword>
<dbReference type="STRING" id="131310.A0A0N5A4D3"/>